<sequence>MSIKNKVSLQEWELRCELAALYRIVAHFKMTDMIDTHISLRIPGEENYFLINKYGVLFEKMTASDLVKINCDGGIVEAYEQDKKVNVAGFIIHSAIHQHRHDLNCIIHTHTADGMAVAAQQAGLLPLTQHALKFFDNLGYHTYEGIALSREEQLRLVHDLSVHNAMILRNHGLIGAGHTIASAFHEIYFLERACQAQVKALSGGQPLNFPSEEVCRHTARQFKREGIEVIINDGWNAALSLIEDQRSAYCL</sequence>
<evidence type="ECO:0000313" key="6">
    <source>
        <dbReference type="Proteomes" id="UP000195814"/>
    </source>
</evidence>
<proteinExistence type="inferred from homology"/>
<dbReference type="GO" id="GO:0005856">
    <property type="term" value="C:cytoskeleton"/>
    <property type="evidence" value="ECO:0007669"/>
    <property type="project" value="TreeGrafter"/>
</dbReference>
<dbReference type="InterPro" id="IPR051017">
    <property type="entry name" value="Aldolase-II_Adducin_sf"/>
</dbReference>
<dbReference type="KEGG" id="tci:A7K98_09420"/>
<accession>A0A1Y0LIV5</accession>
<evidence type="ECO:0000313" key="3">
    <source>
        <dbReference type="EMBL" id="ARU93978.1"/>
    </source>
</evidence>
<evidence type="ECO:0000259" key="2">
    <source>
        <dbReference type="SMART" id="SM01007"/>
    </source>
</evidence>
<evidence type="ECO:0000313" key="4">
    <source>
        <dbReference type="EMBL" id="ARU98016.1"/>
    </source>
</evidence>
<dbReference type="SUPFAM" id="SSF53639">
    <property type="entry name" value="AraD/HMP-PK domain-like"/>
    <property type="match status" value="1"/>
</dbReference>
<dbReference type="SMART" id="SM01007">
    <property type="entry name" value="Aldolase_II"/>
    <property type="match status" value="1"/>
</dbReference>
<organism evidence="3 6">
    <name type="scientific">Tatumella citrea</name>
    <name type="common">Pantoea citrea</name>
    <dbReference type="NCBI Taxonomy" id="53336"/>
    <lineage>
        <taxon>Bacteria</taxon>
        <taxon>Pseudomonadati</taxon>
        <taxon>Pseudomonadota</taxon>
        <taxon>Gammaproteobacteria</taxon>
        <taxon>Enterobacterales</taxon>
        <taxon>Erwiniaceae</taxon>
        <taxon>Tatumella</taxon>
    </lineage>
</organism>
<dbReference type="Gene3D" id="3.40.225.10">
    <property type="entry name" value="Class II aldolase/adducin N-terminal domain"/>
    <property type="match status" value="1"/>
</dbReference>
<dbReference type="NCBIfam" id="NF005451">
    <property type="entry name" value="PRK07044.1"/>
    <property type="match status" value="1"/>
</dbReference>
<dbReference type="PANTHER" id="PTHR10672:SF3">
    <property type="entry name" value="PROTEIN HU-LI TAI SHAO"/>
    <property type="match status" value="1"/>
</dbReference>
<dbReference type="EMBL" id="CP015581">
    <property type="protein sequence ID" value="ARU98016.1"/>
    <property type="molecule type" value="Genomic_DNA"/>
</dbReference>
<protein>
    <submittedName>
        <fullName evidence="3">Class II aldolase</fullName>
    </submittedName>
</protein>
<reference evidence="5 6" key="1">
    <citation type="submission" date="2016-05" db="EMBL/GenBank/DDBJ databases">
        <title>Complete genome sequence of two 2,5-diketo-D-glunonic acid producing strain Tatumella citrea.</title>
        <authorList>
            <person name="Duan C."/>
            <person name="Yang J."/>
            <person name="Yang S."/>
        </authorList>
    </citation>
    <scope>NUCLEOTIDE SEQUENCE [LARGE SCALE GENOMIC DNA]</scope>
    <source>
        <strain evidence="4 5">ATCC 39140</strain>
        <strain evidence="3 6">DSM 13699</strain>
    </source>
</reference>
<dbReference type="EMBL" id="CP015579">
    <property type="protein sequence ID" value="ARU93978.1"/>
    <property type="molecule type" value="Genomic_DNA"/>
</dbReference>
<dbReference type="RefSeq" id="WP_087488341.1">
    <property type="nucleotide sequence ID" value="NZ_CP015579.1"/>
</dbReference>
<name>A0A1Y0LIV5_TATCI</name>
<dbReference type="Proteomes" id="UP000195814">
    <property type="component" value="Chromosome"/>
</dbReference>
<dbReference type="PANTHER" id="PTHR10672">
    <property type="entry name" value="ADDUCIN"/>
    <property type="match status" value="1"/>
</dbReference>
<keyword evidence="5" id="KW-1185">Reference proteome</keyword>
<gene>
    <name evidence="3" type="ORF">A7K98_09420</name>
    <name evidence="4" type="ORF">A7K99_09420</name>
</gene>
<dbReference type="GO" id="GO:0005996">
    <property type="term" value="P:monosaccharide metabolic process"/>
    <property type="evidence" value="ECO:0007669"/>
    <property type="project" value="UniProtKB-ARBA"/>
</dbReference>
<comment type="similarity">
    <text evidence="1">Belongs to the aldolase class II family.</text>
</comment>
<feature type="domain" description="Class II aldolase/adducin N-terminal" evidence="2">
    <location>
        <begin position="16"/>
        <end position="198"/>
    </location>
</feature>
<dbReference type="InterPro" id="IPR036409">
    <property type="entry name" value="Aldolase_II/adducin_N_sf"/>
</dbReference>
<dbReference type="OrthoDB" id="8859181at2"/>
<dbReference type="GO" id="GO:0051015">
    <property type="term" value="F:actin filament binding"/>
    <property type="evidence" value="ECO:0007669"/>
    <property type="project" value="TreeGrafter"/>
</dbReference>
<evidence type="ECO:0000256" key="1">
    <source>
        <dbReference type="ARBA" id="ARBA00037961"/>
    </source>
</evidence>
<dbReference type="Pfam" id="PF00596">
    <property type="entry name" value="Aldolase_II"/>
    <property type="match status" value="1"/>
</dbReference>
<dbReference type="AlphaFoldDB" id="A0A1Y0LIV5"/>
<dbReference type="Proteomes" id="UP000195729">
    <property type="component" value="Chromosome"/>
</dbReference>
<evidence type="ECO:0000313" key="5">
    <source>
        <dbReference type="Proteomes" id="UP000195729"/>
    </source>
</evidence>
<dbReference type="InterPro" id="IPR001303">
    <property type="entry name" value="Aldolase_II/adducin_N"/>
</dbReference>